<dbReference type="InParanoid" id="A0A2N3NDN8"/>
<dbReference type="AlphaFoldDB" id="A0A2N3NDN8"/>
<dbReference type="InterPro" id="IPR036910">
    <property type="entry name" value="HMG_box_dom_sf"/>
</dbReference>
<dbReference type="VEuPathDB" id="FungiDB:jhhlp_002340"/>
<dbReference type="GO" id="GO:0003677">
    <property type="term" value="F:DNA binding"/>
    <property type="evidence" value="ECO:0007669"/>
    <property type="project" value="UniProtKB-UniRule"/>
</dbReference>
<keyword evidence="1 3" id="KW-0238">DNA-binding</keyword>
<evidence type="ECO:0000256" key="3">
    <source>
        <dbReference type="PROSITE-ProRule" id="PRU00267"/>
    </source>
</evidence>
<dbReference type="CDD" id="cd00084">
    <property type="entry name" value="HMG-box_SF"/>
    <property type="match status" value="1"/>
</dbReference>
<evidence type="ECO:0000256" key="1">
    <source>
        <dbReference type="ARBA" id="ARBA00023125"/>
    </source>
</evidence>
<feature type="compositionally biased region" description="Basic residues" evidence="4">
    <location>
        <begin position="59"/>
        <end position="82"/>
    </location>
</feature>
<dbReference type="PANTHER" id="PTHR46040:SF3">
    <property type="entry name" value="HIGH MOBILITY GROUP PROTEIN 2"/>
    <property type="match status" value="1"/>
</dbReference>
<dbReference type="PANTHER" id="PTHR46040">
    <property type="entry name" value="HIGH MOBILITY GROUP PROTEIN 2"/>
    <property type="match status" value="1"/>
</dbReference>
<dbReference type="Gene3D" id="1.10.30.10">
    <property type="entry name" value="High mobility group box domain"/>
    <property type="match status" value="2"/>
</dbReference>
<dbReference type="PROSITE" id="PS50118">
    <property type="entry name" value="HMG_BOX_2"/>
    <property type="match status" value="1"/>
</dbReference>
<keyword evidence="7" id="KW-1185">Reference proteome</keyword>
<reference evidence="6 7" key="1">
    <citation type="journal article" date="2017" name="G3 (Bethesda)">
        <title>First Draft Genome Sequence of the Pathogenic Fungus Lomentospora prolificans (Formerly Scedosporium prolificans).</title>
        <authorList>
            <person name="Luo R."/>
            <person name="Zimin A."/>
            <person name="Workman R."/>
            <person name="Fan Y."/>
            <person name="Pertea G."/>
            <person name="Grossman N."/>
            <person name="Wear M.P."/>
            <person name="Jia B."/>
            <person name="Miller H."/>
            <person name="Casadevall A."/>
            <person name="Timp W."/>
            <person name="Zhang S.X."/>
            <person name="Salzberg S.L."/>
        </authorList>
    </citation>
    <scope>NUCLEOTIDE SEQUENCE [LARGE SCALE GENOMIC DNA]</scope>
    <source>
        <strain evidence="6 7">JHH-5317</strain>
    </source>
</reference>
<dbReference type="SUPFAM" id="SSF47095">
    <property type="entry name" value="HMG-box"/>
    <property type="match status" value="1"/>
</dbReference>
<evidence type="ECO:0000256" key="2">
    <source>
        <dbReference type="ARBA" id="ARBA00023242"/>
    </source>
</evidence>
<dbReference type="EMBL" id="NLAX01000008">
    <property type="protein sequence ID" value="PKS10586.1"/>
    <property type="molecule type" value="Genomic_DNA"/>
</dbReference>
<keyword evidence="2 3" id="KW-0539">Nucleus</keyword>
<protein>
    <recommendedName>
        <fullName evidence="5">HMG box domain-containing protein</fullName>
    </recommendedName>
</protein>
<dbReference type="InterPro" id="IPR051965">
    <property type="entry name" value="ChromReg_NeuronalGeneExpr"/>
</dbReference>
<dbReference type="Pfam" id="PF00505">
    <property type="entry name" value="HMG_box"/>
    <property type="match status" value="1"/>
</dbReference>
<feature type="domain" description="HMG box" evidence="5">
    <location>
        <begin position="206"/>
        <end position="272"/>
    </location>
</feature>
<name>A0A2N3NDN8_9PEZI</name>
<dbReference type="SMART" id="SM00398">
    <property type="entry name" value="HMG"/>
    <property type="match status" value="1"/>
</dbReference>
<evidence type="ECO:0000313" key="6">
    <source>
        <dbReference type="EMBL" id="PKS10586.1"/>
    </source>
</evidence>
<comment type="caution">
    <text evidence="6">The sequence shown here is derived from an EMBL/GenBank/DDBJ whole genome shotgun (WGS) entry which is preliminary data.</text>
</comment>
<evidence type="ECO:0000313" key="7">
    <source>
        <dbReference type="Proteomes" id="UP000233524"/>
    </source>
</evidence>
<dbReference type="InterPro" id="IPR009071">
    <property type="entry name" value="HMG_box_dom"/>
</dbReference>
<sequence length="275" mass="30243">MLTTLARAPLRRAVVSLPLRPLTAPITARAPIAAAPALQTQPFSSTSWAGEAAKEKSIKAKKKTTKKTATKPKPKAKPKKKVLTPEEKAKKEAKELKVKALLHEPKKLPETKWLVFVAQELKGTSVGGDLAGKTAAVSQAFKSLSQFEHERLQEKAETNRLANTDAYKTWVETYTAQEIHEANLARGRLNRKFNKSHRKIVDDRQPKRPLTAYSLFVKARWASGQVNAASAADASKTLASEWKALPESEKQTYQDQAAAEASRYASEKAAFDGSN</sequence>
<proteinExistence type="predicted"/>
<evidence type="ECO:0000256" key="4">
    <source>
        <dbReference type="SAM" id="MobiDB-lite"/>
    </source>
</evidence>
<dbReference type="Proteomes" id="UP000233524">
    <property type="component" value="Unassembled WGS sequence"/>
</dbReference>
<accession>A0A2N3NDN8</accession>
<evidence type="ECO:0000259" key="5">
    <source>
        <dbReference type="PROSITE" id="PS50118"/>
    </source>
</evidence>
<dbReference type="GO" id="GO:0005634">
    <property type="term" value="C:nucleus"/>
    <property type="evidence" value="ECO:0007669"/>
    <property type="project" value="UniProtKB-UniRule"/>
</dbReference>
<dbReference type="OrthoDB" id="1919336at2759"/>
<gene>
    <name evidence="6" type="ORF">jhhlp_002340</name>
</gene>
<organism evidence="6 7">
    <name type="scientific">Lomentospora prolificans</name>
    <dbReference type="NCBI Taxonomy" id="41688"/>
    <lineage>
        <taxon>Eukaryota</taxon>
        <taxon>Fungi</taxon>
        <taxon>Dikarya</taxon>
        <taxon>Ascomycota</taxon>
        <taxon>Pezizomycotina</taxon>
        <taxon>Sordariomycetes</taxon>
        <taxon>Hypocreomycetidae</taxon>
        <taxon>Microascales</taxon>
        <taxon>Microascaceae</taxon>
        <taxon>Lomentospora</taxon>
    </lineage>
</organism>
<dbReference type="STRING" id="41688.A0A2N3NDN8"/>
<feature type="DNA-binding region" description="HMG box" evidence="3">
    <location>
        <begin position="206"/>
        <end position="272"/>
    </location>
</feature>
<feature type="region of interest" description="Disordered" evidence="4">
    <location>
        <begin position="40"/>
        <end position="88"/>
    </location>
</feature>
<dbReference type="GO" id="GO:0010468">
    <property type="term" value="P:regulation of gene expression"/>
    <property type="evidence" value="ECO:0007669"/>
    <property type="project" value="TreeGrafter"/>
</dbReference>